<protein>
    <recommendedName>
        <fullName evidence="8">Lipoprotein</fullName>
    </recommendedName>
</protein>
<dbReference type="eggNOG" id="ENOG502ZZH4">
    <property type="taxonomic scope" value="Bacteria"/>
</dbReference>
<dbReference type="Pfam" id="PF25843">
    <property type="entry name" value="DUF7954"/>
    <property type="match status" value="1"/>
</dbReference>
<feature type="signal peptide" evidence="1">
    <location>
        <begin position="1"/>
        <end position="28"/>
    </location>
</feature>
<dbReference type="PATRIC" id="fig|1125725.3.peg.1260"/>
<dbReference type="InterPro" id="IPR058261">
    <property type="entry name" value="DUF7955"/>
</dbReference>
<evidence type="ECO:0008006" key="8">
    <source>
        <dbReference type="Google" id="ProtNLM"/>
    </source>
</evidence>
<dbReference type="InterPro" id="IPR058260">
    <property type="entry name" value="DUF7954"/>
</dbReference>
<name>U2MC41_TRESO</name>
<dbReference type="Proteomes" id="UP000016412">
    <property type="component" value="Unassembled WGS sequence"/>
</dbReference>
<evidence type="ECO:0000313" key="4">
    <source>
        <dbReference type="EMBL" id="ERF60696.1"/>
    </source>
</evidence>
<keyword evidence="1" id="KW-0732">Signal</keyword>
<feature type="domain" description="DUF7954" evidence="2">
    <location>
        <begin position="41"/>
        <end position="198"/>
    </location>
</feature>
<evidence type="ECO:0000313" key="6">
    <source>
        <dbReference type="Proteomes" id="UP000016412"/>
    </source>
</evidence>
<evidence type="ECO:0000259" key="2">
    <source>
        <dbReference type="Pfam" id="PF25843"/>
    </source>
</evidence>
<feature type="chain" id="PRO_5004632516" description="Lipoprotein" evidence="1">
    <location>
        <begin position="29"/>
        <end position="361"/>
    </location>
</feature>
<gene>
    <name evidence="5" type="ORF">HMPREF0860_2321</name>
    <name evidence="4" type="ORF">HMPREF1325_2011</name>
</gene>
<sequence>MQSIKKINNYYKTIACAVVFLCIQAAHALPGFTPHIEDAPGEYVYYEDKTFTRKSYVGFLRYDKATYAARYYAPKTDKDAPLSVTIFVTLDPASDHMEITGEKQIVSGSPRDGEIVNYLEDMMYTLNAHRIKAGSIVRESGRIVPDDIMQFGGNVVVEYDYFVPLFNLKRIARGSDMTILFDVVSVGKLASSSDGAFSNFTGFPGSYADKKKRTQRKKTAAKKTTLSFDGQNIDADEDWVQKMDNMWMLGNDAVISMASLPKPAGAFQNAEALMIRRLLEGSGTSYADWRCASVKGAAGTYALGAVFYDAEKKRATRIVRKLTKKSDASYAFFTLSVFEDAYAADKSYFDRIVDSYTVSAF</sequence>
<evidence type="ECO:0000256" key="1">
    <source>
        <dbReference type="SAM" id="SignalP"/>
    </source>
</evidence>
<dbReference type="AlphaFoldDB" id="U2MC41"/>
<keyword evidence="7" id="KW-1185">Reference proteome</keyword>
<accession>U2MC41</accession>
<organism evidence="4 6">
    <name type="scientific">Treponema socranskii subsp. socranskii VPI DR56BR1116 = ATCC 35536</name>
    <dbReference type="NCBI Taxonomy" id="1125725"/>
    <lineage>
        <taxon>Bacteria</taxon>
        <taxon>Pseudomonadati</taxon>
        <taxon>Spirochaetota</taxon>
        <taxon>Spirochaetia</taxon>
        <taxon>Spirochaetales</taxon>
        <taxon>Treponemataceae</taxon>
        <taxon>Treponema</taxon>
    </lineage>
</organism>
<dbReference type="Pfam" id="PF25844">
    <property type="entry name" value="DUF7955"/>
    <property type="match status" value="1"/>
</dbReference>
<feature type="domain" description="DUF7955" evidence="3">
    <location>
        <begin position="223"/>
        <end position="357"/>
    </location>
</feature>
<evidence type="ECO:0000313" key="5">
    <source>
        <dbReference type="EMBL" id="ERJ99264.1"/>
    </source>
</evidence>
<comment type="caution">
    <text evidence="4">The sequence shown here is derived from an EMBL/GenBank/DDBJ whole genome shotgun (WGS) entry which is preliminary data.</text>
</comment>
<dbReference type="EMBL" id="AUZJ01000034">
    <property type="protein sequence ID" value="ERF60696.1"/>
    <property type="molecule type" value="Genomic_DNA"/>
</dbReference>
<dbReference type="EMBL" id="AVQI01000077">
    <property type="protein sequence ID" value="ERJ99264.1"/>
    <property type="molecule type" value="Genomic_DNA"/>
</dbReference>
<evidence type="ECO:0000259" key="3">
    <source>
        <dbReference type="Pfam" id="PF25844"/>
    </source>
</evidence>
<proteinExistence type="predicted"/>
<dbReference type="RefSeq" id="WP_021330284.1">
    <property type="nucleotide sequence ID" value="NZ_AUZJ01000034.1"/>
</dbReference>
<reference evidence="6 7" key="1">
    <citation type="submission" date="2013-08" db="EMBL/GenBank/DDBJ databases">
        <authorList>
            <person name="Durkin A.S."/>
            <person name="Haft D.R."/>
            <person name="McCorrison J."/>
            <person name="Torralba M."/>
            <person name="Gillis M."/>
            <person name="Haft D.H."/>
            <person name="Methe B."/>
            <person name="Sutton G."/>
            <person name="Nelson K.E."/>
        </authorList>
    </citation>
    <scope>NUCLEOTIDE SEQUENCE [LARGE SCALE GENOMIC DNA]</scope>
    <source>
        <strain evidence="5 7">ATCC 35536</strain>
        <strain evidence="4 6">VPI DR56BR1116</strain>
    </source>
</reference>
<dbReference type="OrthoDB" id="355786at2"/>
<evidence type="ECO:0000313" key="7">
    <source>
        <dbReference type="Proteomes" id="UP000016646"/>
    </source>
</evidence>
<dbReference type="Proteomes" id="UP000016646">
    <property type="component" value="Unassembled WGS sequence"/>
</dbReference>